<evidence type="ECO:0000256" key="3">
    <source>
        <dbReference type="ARBA" id="ARBA00004922"/>
    </source>
</evidence>
<reference evidence="23" key="3">
    <citation type="submission" date="2015-06" db="UniProtKB">
        <authorList>
            <consortium name="EnsemblMetazoa"/>
        </authorList>
    </citation>
    <scope>IDENTIFICATION</scope>
</reference>
<keyword evidence="10" id="KW-0479">Metal-binding</keyword>
<dbReference type="Gene3D" id="3.90.550.50">
    <property type="match status" value="1"/>
</dbReference>
<dbReference type="FunFam" id="3.90.550.50:FF:000017">
    <property type="entry name" value="Glycoprotein-N-acetylgalactosamine 3-beta-galactosyltransferase 1"/>
    <property type="match status" value="1"/>
</dbReference>
<dbReference type="GO" id="GO:0016020">
    <property type="term" value="C:membrane"/>
    <property type="evidence" value="ECO:0007669"/>
    <property type="project" value="UniProtKB-SubCell"/>
</dbReference>
<comment type="subcellular location">
    <subcellularLocation>
        <location evidence="2">Membrane</location>
        <topology evidence="2">Single-pass type II membrane protein</topology>
    </subcellularLocation>
</comment>
<sequence length="284" mass="32607">MLHLKGSWLRWAFFTAGFCLGISTLLILAPKEKSKLDKQSIFLDKLGVNLDENKKGTAEEIIGSVLGQHNETKPTILCWIMTHEQNLQTKAKAVKDTWGKRCDVLLFVSDQENQEFPTIPINITAGREYLSLKTLSAFQYIYENYLDKADWFLKADDDTFVVMENLKYFLSEQDPEIAVYFGHKYRPWVDQGYFSGGAGYVISRHGLRKFGERSEAAEKSCQPRFGGAEDVAFGRCMEFLKVKTGETRDKHGRSRFHSMDLSDHIARDFAKWYYFYDALNGQGV</sequence>
<evidence type="ECO:0000259" key="21">
    <source>
        <dbReference type="Pfam" id="PF02434"/>
    </source>
</evidence>
<keyword evidence="14 20" id="KW-0472">Membrane</keyword>
<keyword evidence="13 20" id="KW-1133">Transmembrane helix</keyword>
<dbReference type="Proteomes" id="UP000014760">
    <property type="component" value="Unassembled WGS sequence"/>
</dbReference>
<evidence type="ECO:0000256" key="14">
    <source>
        <dbReference type="ARBA" id="ARBA00023136"/>
    </source>
</evidence>
<evidence type="ECO:0000256" key="16">
    <source>
        <dbReference type="ARBA" id="ARBA00023180"/>
    </source>
</evidence>
<keyword evidence="16" id="KW-0325">Glycoprotein</keyword>
<gene>
    <name evidence="22" type="ORF">CAPTEDRAFT_189095</name>
</gene>
<reference evidence="24" key="1">
    <citation type="submission" date="2012-12" db="EMBL/GenBank/DDBJ databases">
        <authorList>
            <person name="Hellsten U."/>
            <person name="Grimwood J."/>
            <person name="Chapman J.A."/>
            <person name="Shapiro H."/>
            <person name="Aerts A."/>
            <person name="Otillar R.P."/>
            <person name="Terry A.Y."/>
            <person name="Boore J.L."/>
            <person name="Simakov O."/>
            <person name="Marletaz F."/>
            <person name="Cho S.-J."/>
            <person name="Edsinger-Gonzales E."/>
            <person name="Havlak P."/>
            <person name="Kuo D.-H."/>
            <person name="Larsson T."/>
            <person name="Lv J."/>
            <person name="Arendt D."/>
            <person name="Savage R."/>
            <person name="Osoegawa K."/>
            <person name="de Jong P."/>
            <person name="Lindberg D.R."/>
            <person name="Seaver E.C."/>
            <person name="Weisblat D.A."/>
            <person name="Putnam N.H."/>
            <person name="Grigoriev I.V."/>
            <person name="Rokhsar D.S."/>
        </authorList>
    </citation>
    <scope>NUCLEOTIDE SEQUENCE</scope>
    <source>
        <strain evidence="24">I ESC-2004</strain>
    </source>
</reference>
<evidence type="ECO:0000256" key="1">
    <source>
        <dbReference type="ARBA" id="ARBA00001936"/>
    </source>
</evidence>
<dbReference type="InterPro" id="IPR026050">
    <property type="entry name" value="C1GALT1/C1GALT1_chp1"/>
</dbReference>
<dbReference type="AlphaFoldDB" id="R7T3L8"/>
<comment type="function">
    <text evidence="19">Glycosyltransferase that generates the core 1 O-glycan Gal-beta1-3GalNAc-alpha1-Ser/Thr (T antigen), which is a precursor for many extended O-glycans in glycoproteins.</text>
</comment>
<evidence type="ECO:0000256" key="4">
    <source>
        <dbReference type="ARBA" id="ARBA00006462"/>
    </source>
</evidence>
<dbReference type="PANTHER" id="PTHR23033">
    <property type="entry name" value="BETA1,3-GALACTOSYLTRANSFERASE"/>
    <property type="match status" value="1"/>
</dbReference>
<keyword evidence="24" id="KW-1185">Reference proteome</keyword>
<keyword evidence="9 20" id="KW-0812">Transmembrane</keyword>
<keyword evidence="7" id="KW-0328">Glycosyltransferase</keyword>
<keyword evidence="17" id="KW-0464">Manganese</keyword>
<evidence type="ECO:0000256" key="2">
    <source>
        <dbReference type="ARBA" id="ARBA00004606"/>
    </source>
</evidence>
<keyword evidence="11" id="KW-0547">Nucleotide-binding</keyword>
<accession>R7T3L8</accession>
<dbReference type="STRING" id="283909.R7T3L8"/>
<dbReference type="EnsemblMetazoa" id="CapteT189095">
    <property type="protein sequence ID" value="CapteP189095"/>
    <property type="gene ID" value="CapteG189095"/>
</dbReference>
<feature type="domain" description="Fringe-like glycosyltransferase" evidence="21">
    <location>
        <begin position="76"/>
        <end position="248"/>
    </location>
</feature>
<evidence type="ECO:0000313" key="24">
    <source>
        <dbReference type="Proteomes" id="UP000014760"/>
    </source>
</evidence>
<evidence type="ECO:0000256" key="15">
    <source>
        <dbReference type="ARBA" id="ARBA00023157"/>
    </source>
</evidence>
<reference evidence="22 24" key="2">
    <citation type="journal article" date="2013" name="Nature">
        <title>Insights into bilaterian evolution from three spiralian genomes.</title>
        <authorList>
            <person name="Simakov O."/>
            <person name="Marletaz F."/>
            <person name="Cho S.J."/>
            <person name="Edsinger-Gonzales E."/>
            <person name="Havlak P."/>
            <person name="Hellsten U."/>
            <person name="Kuo D.H."/>
            <person name="Larsson T."/>
            <person name="Lv J."/>
            <person name="Arendt D."/>
            <person name="Savage R."/>
            <person name="Osoegawa K."/>
            <person name="de Jong P."/>
            <person name="Grimwood J."/>
            <person name="Chapman J.A."/>
            <person name="Shapiro H."/>
            <person name="Aerts A."/>
            <person name="Otillar R.P."/>
            <person name="Terry A.Y."/>
            <person name="Boore J.L."/>
            <person name="Grigoriev I.V."/>
            <person name="Lindberg D.R."/>
            <person name="Seaver E.C."/>
            <person name="Weisblat D.A."/>
            <person name="Putnam N.H."/>
            <person name="Rokhsar D.S."/>
        </authorList>
    </citation>
    <scope>NUCLEOTIDE SEQUENCE</scope>
    <source>
        <strain evidence="22 24">I ESC-2004</strain>
    </source>
</reference>
<feature type="transmembrane region" description="Helical" evidence="20">
    <location>
        <begin position="12"/>
        <end position="29"/>
    </location>
</feature>
<feature type="non-terminal residue" evidence="22">
    <location>
        <position position="284"/>
    </location>
</feature>
<dbReference type="Pfam" id="PF02434">
    <property type="entry name" value="Fringe"/>
    <property type="match status" value="1"/>
</dbReference>
<evidence type="ECO:0000256" key="19">
    <source>
        <dbReference type="ARBA" id="ARBA00059245"/>
    </source>
</evidence>
<keyword evidence="12" id="KW-0735">Signal-anchor</keyword>
<proteinExistence type="inferred from homology"/>
<dbReference type="EMBL" id="AMQN01003632">
    <property type="status" value="NOT_ANNOTATED_CDS"/>
    <property type="molecule type" value="Genomic_DNA"/>
</dbReference>
<comment type="pathway">
    <text evidence="3">Protein modification; protein glycosylation.</text>
</comment>
<dbReference type="EMBL" id="KB312379">
    <property type="protein sequence ID" value="ELT87303.1"/>
    <property type="molecule type" value="Genomic_DNA"/>
</dbReference>
<evidence type="ECO:0000256" key="17">
    <source>
        <dbReference type="ARBA" id="ARBA00023211"/>
    </source>
</evidence>
<dbReference type="UniPathway" id="UPA00378"/>
<evidence type="ECO:0000256" key="10">
    <source>
        <dbReference type="ARBA" id="ARBA00022723"/>
    </source>
</evidence>
<evidence type="ECO:0000256" key="20">
    <source>
        <dbReference type="SAM" id="Phobius"/>
    </source>
</evidence>
<dbReference type="GO" id="GO:0000166">
    <property type="term" value="F:nucleotide binding"/>
    <property type="evidence" value="ECO:0007669"/>
    <property type="project" value="UniProtKB-KW"/>
</dbReference>
<protein>
    <recommendedName>
        <fullName evidence="18">Glycoprotein-N-acetylgalactosamine 3-beta-galactosyltransferase 1</fullName>
        <ecNumber evidence="6">2.4.1.122</ecNumber>
    </recommendedName>
</protein>
<evidence type="ECO:0000256" key="7">
    <source>
        <dbReference type="ARBA" id="ARBA00022676"/>
    </source>
</evidence>
<comment type="subunit">
    <text evidence="5">Homodimer; disulfide-linked.</text>
</comment>
<dbReference type="OMA" id="YHRERAD"/>
<evidence type="ECO:0000256" key="13">
    <source>
        <dbReference type="ARBA" id="ARBA00022989"/>
    </source>
</evidence>
<evidence type="ECO:0000256" key="11">
    <source>
        <dbReference type="ARBA" id="ARBA00022741"/>
    </source>
</evidence>
<dbReference type="EC" id="2.4.1.122" evidence="6"/>
<evidence type="ECO:0000256" key="18">
    <source>
        <dbReference type="ARBA" id="ARBA00040898"/>
    </source>
</evidence>
<dbReference type="InterPro" id="IPR003378">
    <property type="entry name" value="Fringe-like_glycosylTrfase"/>
</dbReference>
<evidence type="ECO:0000256" key="9">
    <source>
        <dbReference type="ARBA" id="ARBA00022692"/>
    </source>
</evidence>
<evidence type="ECO:0000256" key="5">
    <source>
        <dbReference type="ARBA" id="ARBA00011748"/>
    </source>
</evidence>
<dbReference type="GO" id="GO:0030145">
    <property type="term" value="F:manganese ion binding"/>
    <property type="evidence" value="ECO:0007669"/>
    <property type="project" value="UniProtKB-ARBA"/>
</dbReference>
<comment type="cofactor">
    <cofactor evidence="1">
        <name>Mn(2+)</name>
        <dbReference type="ChEBI" id="CHEBI:29035"/>
    </cofactor>
</comment>
<dbReference type="GO" id="GO:0016263">
    <property type="term" value="F:glycoprotein-N-acetylgalactosamine 3-beta-galactosyltransferase activity"/>
    <property type="evidence" value="ECO:0007669"/>
    <property type="project" value="UniProtKB-EC"/>
</dbReference>
<keyword evidence="8" id="KW-0808">Transferase</keyword>
<dbReference type="OrthoDB" id="414175at2759"/>
<keyword evidence="15" id="KW-1015">Disulfide bond</keyword>
<dbReference type="HOGENOM" id="CLU_035857_0_0_1"/>
<evidence type="ECO:0000313" key="22">
    <source>
        <dbReference type="EMBL" id="ELT87303.1"/>
    </source>
</evidence>
<evidence type="ECO:0000256" key="12">
    <source>
        <dbReference type="ARBA" id="ARBA00022968"/>
    </source>
</evidence>
<organism evidence="22">
    <name type="scientific">Capitella teleta</name>
    <name type="common">Polychaete worm</name>
    <dbReference type="NCBI Taxonomy" id="283909"/>
    <lineage>
        <taxon>Eukaryota</taxon>
        <taxon>Metazoa</taxon>
        <taxon>Spiralia</taxon>
        <taxon>Lophotrochozoa</taxon>
        <taxon>Annelida</taxon>
        <taxon>Polychaeta</taxon>
        <taxon>Sedentaria</taxon>
        <taxon>Scolecida</taxon>
        <taxon>Capitellidae</taxon>
        <taxon>Capitella</taxon>
    </lineage>
</organism>
<evidence type="ECO:0000313" key="23">
    <source>
        <dbReference type="EnsemblMetazoa" id="CapteP189095"/>
    </source>
</evidence>
<name>R7T3L8_CAPTE</name>
<comment type="similarity">
    <text evidence="4">Belongs to the glycosyltransferase 31 family. Beta3-Gal-T subfamily.</text>
</comment>
<evidence type="ECO:0000256" key="8">
    <source>
        <dbReference type="ARBA" id="ARBA00022679"/>
    </source>
</evidence>
<dbReference type="PANTHER" id="PTHR23033:SF14">
    <property type="entry name" value="GLYCOPROTEIN-N-ACETYLGALACTOSAMINE 3-BETA-GALACTOSYLTRANSFERASE 1-RELATED"/>
    <property type="match status" value="1"/>
</dbReference>
<evidence type="ECO:0000256" key="6">
    <source>
        <dbReference type="ARBA" id="ARBA00012557"/>
    </source>
</evidence>